<protein>
    <submittedName>
        <fullName evidence="2">Uncharacterized protein</fullName>
    </submittedName>
</protein>
<sequence length="105" mass="12483">MGYVLRTRCRIDALTVIDNQAIIHQPVTQLRQPLDKDRSNRLMHAVFPRRTEYSLCHFAEVEKTLLQALHRPISRCDRQFQRNKKEHKKEENSFKADGRVAVEER</sequence>
<proteinExistence type="predicted"/>
<accession>A0A0J8RHH1</accession>
<dbReference type="EMBL" id="DS016985">
    <property type="protein sequence ID" value="KMU84590.1"/>
    <property type="molecule type" value="Genomic_DNA"/>
</dbReference>
<evidence type="ECO:0000313" key="2">
    <source>
        <dbReference type="EMBL" id="KMU84590.1"/>
    </source>
</evidence>
<feature type="compositionally biased region" description="Basic and acidic residues" evidence="1">
    <location>
        <begin position="88"/>
        <end position="105"/>
    </location>
</feature>
<evidence type="ECO:0000256" key="1">
    <source>
        <dbReference type="SAM" id="MobiDB-lite"/>
    </source>
</evidence>
<reference evidence="3" key="1">
    <citation type="journal article" date="2010" name="Genome Res.">
        <title>Population genomic sequencing of Coccidioides fungi reveals recent hybridization and transposon control.</title>
        <authorList>
            <person name="Neafsey D.E."/>
            <person name="Barker B.M."/>
            <person name="Sharpton T.J."/>
            <person name="Stajich J.E."/>
            <person name="Park D.J."/>
            <person name="Whiston E."/>
            <person name="Hung C.-Y."/>
            <person name="McMahan C."/>
            <person name="White J."/>
            <person name="Sykes S."/>
            <person name="Heiman D."/>
            <person name="Young S."/>
            <person name="Zeng Q."/>
            <person name="Abouelleil A."/>
            <person name="Aftuck L."/>
            <person name="Bessette D."/>
            <person name="Brown A."/>
            <person name="FitzGerald M."/>
            <person name="Lui A."/>
            <person name="Macdonald J.P."/>
            <person name="Priest M."/>
            <person name="Orbach M.J."/>
            <person name="Galgiani J.N."/>
            <person name="Kirkland T.N."/>
            <person name="Cole G.T."/>
            <person name="Birren B.W."/>
            <person name="Henn M.R."/>
            <person name="Taylor J.W."/>
            <person name="Rounsley S.D."/>
        </authorList>
    </citation>
    <scope>NUCLEOTIDE SEQUENCE [LARGE SCALE GENOMIC DNA]</scope>
    <source>
        <strain evidence="3">H538.4</strain>
    </source>
</reference>
<dbReference type="AlphaFoldDB" id="A0A0J8RHH1"/>
<organism evidence="2 3">
    <name type="scientific">Coccidioides immitis H538.4</name>
    <dbReference type="NCBI Taxonomy" id="396776"/>
    <lineage>
        <taxon>Eukaryota</taxon>
        <taxon>Fungi</taxon>
        <taxon>Dikarya</taxon>
        <taxon>Ascomycota</taxon>
        <taxon>Pezizomycotina</taxon>
        <taxon>Eurotiomycetes</taxon>
        <taxon>Eurotiomycetidae</taxon>
        <taxon>Onygenales</taxon>
        <taxon>Onygenaceae</taxon>
        <taxon>Coccidioides</taxon>
    </lineage>
</organism>
<feature type="region of interest" description="Disordered" evidence="1">
    <location>
        <begin position="81"/>
        <end position="105"/>
    </location>
</feature>
<name>A0A0J8RHH1_COCIT</name>
<gene>
    <name evidence="2" type="ORF">CIHG_02374</name>
</gene>
<dbReference type="VEuPathDB" id="FungiDB:CIHG_02374"/>
<dbReference type="Proteomes" id="UP000054563">
    <property type="component" value="Unassembled WGS sequence"/>
</dbReference>
<evidence type="ECO:0000313" key="3">
    <source>
        <dbReference type="Proteomes" id="UP000054563"/>
    </source>
</evidence>